<dbReference type="EMBL" id="FNCI01000007">
    <property type="protein sequence ID" value="SDG24521.1"/>
    <property type="molecule type" value="Genomic_DNA"/>
</dbReference>
<dbReference type="Pfam" id="PF00753">
    <property type="entry name" value="Lactamase_B"/>
    <property type="match status" value="1"/>
</dbReference>
<gene>
    <name evidence="7" type="ORF">SAMN05216571_10746</name>
</gene>
<dbReference type="InterPro" id="IPR036866">
    <property type="entry name" value="RibonucZ/Hydroxyglut_hydro"/>
</dbReference>
<evidence type="ECO:0000256" key="3">
    <source>
        <dbReference type="ARBA" id="ARBA00022801"/>
    </source>
</evidence>
<evidence type="ECO:0000256" key="4">
    <source>
        <dbReference type="ARBA" id="ARBA00022833"/>
    </source>
</evidence>
<evidence type="ECO:0000256" key="2">
    <source>
        <dbReference type="ARBA" id="ARBA00022723"/>
    </source>
</evidence>
<dbReference type="CDD" id="cd07720">
    <property type="entry name" value="OPHC2-like_MBL-fold"/>
    <property type="match status" value="1"/>
</dbReference>
<dbReference type="SMART" id="SM00849">
    <property type="entry name" value="Lactamase_B"/>
    <property type="match status" value="1"/>
</dbReference>
<accession>A0A1G7SNK8</accession>
<dbReference type="Gene3D" id="3.60.15.10">
    <property type="entry name" value="Ribonuclease Z/Hydroxyacylglutathione hydrolase-like"/>
    <property type="match status" value="1"/>
</dbReference>
<feature type="chain" id="PRO_5011769887" evidence="5">
    <location>
        <begin position="29"/>
        <end position="327"/>
    </location>
</feature>
<evidence type="ECO:0000256" key="1">
    <source>
        <dbReference type="ARBA" id="ARBA00007749"/>
    </source>
</evidence>
<dbReference type="InterPro" id="IPR051013">
    <property type="entry name" value="MBL_superfamily_lactonases"/>
</dbReference>
<evidence type="ECO:0000313" key="8">
    <source>
        <dbReference type="Proteomes" id="UP000198641"/>
    </source>
</evidence>
<dbReference type="AlphaFoldDB" id="A0A1G7SNK8"/>
<proteinExistence type="inferred from homology"/>
<dbReference type="SUPFAM" id="SSF56281">
    <property type="entry name" value="Metallo-hydrolase/oxidoreductase"/>
    <property type="match status" value="1"/>
</dbReference>
<dbReference type="Proteomes" id="UP000198641">
    <property type="component" value="Unassembled WGS sequence"/>
</dbReference>
<dbReference type="InterPro" id="IPR001279">
    <property type="entry name" value="Metallo-B-lactamas"/>
</dbReference>
<dbReference type="RefSeq" id="WP_217629324.1">
    <property type="nucleotide sequence ID" value="NZ_FNCI01000007.1"/>
</dbReference>
<evidence type="ECO:0000256" key="5">
    <source>
        <dbReference type="SAM" id="SignalP"/>
    </source>
</evidence>
<feature type="domain" description="Metallo-beta-lactamase" evidence="6">
    <location>
        <begin position="89"/>
        <end position="294"/>
    </location>
</feature>
<sequence length="327" mass="34887">MTAFLTRTTLPMATATVLGLAASAPAVAAGDMADGPNPGYYRMMLGDFEVTALSDGTVNLPMHELLHMPADEAKAIFEDAYLNVPVETSVNAYLINTGDKLVLVDTGAGTLFGPSLGKLGASLEAAGYRPEQVDEIYLTHMHPDHLGGLMDGESRMFPNATLHADQDDVDFWLDPAQLEAAPEGQKGFFQGAMASINPYIEAGAFEAFEGDTELAPGIYAEEHPGHTPGHSTYRVESNGETLVLWGDTMHAAAVQFPHPDVTIDFDSTPDQAREERKAIFATVADEGDWVAGAHLSFPGIGHLRADGEGYEWLPVNYSHDPAAAAGE</sequence>
<dbReference type="STRING" id="284577.SAMN05216571_10746"/>
<keyword evidence="2" id="KW-0479">Metal-binding</keyword>
<name>A0A1G7SNK8_9GAMM</name>
<keyword evidence="5" id="KW-0732">Signal</keyword>
<dbReference type="GO" id="GO:0046872">
    <property type="term" value="F:metal ion binding"/>
    <property type="evidence" value="ECO:0007669"/>
    <property type="project" value="UniProtKB-KW"/>
</dbReference>
<keyword evidence="3" id="KW-0378">Hydrolase</keyword>
<protein>
    <submittedName>
        <fullName evidence="7">Glyoxylase, beta-lactamase superfamily II</fullName>
    </submittedName>
</protein>
<keyword evidence="4" id="KW-0862">Zinc</keyword>
<evidence type="ECO:0000259" key="6">
    <source>
        <dbReference type="SMART" id="SM00849"/>
    </source>
</evidence>
<evidence type="ECO:0000313" key="7">
    <source>
        <dbReference type="EMBL" id="SDG24521.1"/>
    </source>
</evidence>
<reference evidence="7 8" key="1">
    <citation type="submission" date="2016-10" db="EMBL/GenBank/DDBJ databases">
        <authorList>
            <person name="de Groot N.N."/>
        </authorList>
    </citation>
    <scope>NUCLEOTIDE SEQUENCE [LARGE SCALE GENOMIC DNA]</scope>
    <source>
        <strain evidence="7 8">BH539</strain>
    </source>
</reference>
<organism evidence="7 8">
    <name type="scientific">Onishia taeanensis</name>
    <dbReference type="NCBI Taxonomy" id="284577"/>
    <lineage>
        <taxon>Bacteria</taxon>
        <taxon>Pseudomonadati</taxon>
        <taxon>Pseudomonadota</taxon>
        <taxon>Gammaproteobacteria</taxon>
        <taxon>Oceanospirillales</taxon>
        <taxon>Halomonadaceae</taxon>
        <taxon>Onishia</taxon>
    </lineage>
</organism>
<comment type="similarity">
    <text evidence="1">Belongs to the metallo-beta-lactamase superfamily.</text>
</comment>
<keyword evidence="8" id="KW-1185">Reference proteome</keyword>
<dbReference type="PANTHER" id="PTHR42978">
    <property type="entry name" value="QUORUM-QUENCHING LACTONASE YTNP-RELATED-RELATED"/>
    <property type="match status" value="1"/>
</dbReference>
<dbReference type="GO" id="GO:0016787">
    <property type="term" value="F:hydrolase activity"/>
    <property type="evidence" value="ECO:0007669"/>
    <property type="project" value="UniProtKB-KW"/>
</dbReference>
<dbReference type="PANTHER" id="PTHR42978:SF6">
    <property type="entry name" value="QUORUM-QUENCHING LACTONASE YTNP-RELATED"/>
    <property type="match status" value="1"/>
</dbReference>
<feature type="signal peptide" evidence="5">
    <location>
        <begin position="1"/>
        <end position="28"/>
    </location>
</feature>